<feature type="region of interest" description="Disordered" evidence="1">
    <location>
        <begin position="143"/>
        <end position="164"/>
    </location>
</feature>
<evidence type="ECO:0000256" key="1">
    <source>
        <dbReference type="SAM" id="MobiDB-lite"/>
    </source>
</evidence>
<name>A0AAN6PD55_9PEZI</name>
<keyword evidence="3" id="KW-1185">Reference proteome</keyword>
<protein>
    <submittedName>
        <fullName evidence="2">Uncharacterized protein</fullName>
    </submittedName>
</protein>
<gene>
    <name evidence="2" type="ORF">C8A01DRAFT_38319</name>
</gene>
<dbReference type="Proteomes" id="UP001303115">
    <property type="component" value="Unassembled WGS sequence"/>
</dbReference>
<evidence type="ECO:0000313" key="3">
    <source>
        <dbReference type="Proteomes" id="UP001303115"/>
    </source>
</evidence>
<proteinExistence type="predicted"/>
<dbReference type="EMBL" id="MU854451">
    <property type="protein sequence ID" value="KAK4035227.1"/>
    <property type="molecule type" value="Genomic_DNA"/>
</dbReference>
<dbReference type="AlphaFoldDB" id="A0AAN6PD55"/>
<reference evidence="3" key="1">
    <citation type="journal article" date="2023" name="Mol. Phylogenet. Evol.">
        <title>Genome-scale phylogeny and comparative genomics of the fungal order Sordariales.</title>
        <authorList>
            <person name="Hensen N."/>
            <person name="Bonometti L."/>
            <person name="Westerberg I."/>
            <person name="Brannstrom I.O."/>
            <person name="Guillou S."/>
            <person name="Cros-Aarteil S."/>
            <person name="Calhoun S."/>
            <person name="Haridas S."/>
            <person name="Kuo A."/>
            <person name="Mondo S."/>
            <person name="Pangilinan J."/>
            <person name="Riley R."/>
            <person name="LaButti K."/>
            <person name="Andreopoulos B."/>
            <person name="Lipzen A."/>
            <person name="Chen C."/>
            <person name="Yan M."/>
            <person name="Daum C."/>
            <person name="Ng V."/>
            <person name="Clum A."/>
            <person name="Steindorff A."/>
            <person name="Ohm R.A."/>
            <person name="Martin F."/>
            <person name="Silar P."/>
            <person name="Natvig D.O."/>
            <person name="Lalanne C."/>
            <person name="Gautier V."/>
            <person name="Ament-Velasquez S.L."/>
            <person name="Kruys A."/>
            <person name="Hutchinson M.I."/>
            <person name="Powell A.J."/>
            <person name="Barry K."/>
            <person name="Miller A.N."/>
            <person name="Grigoriev I.V."/>
            <person name="Debuchy R."/>
            <person name="Gladieux P."/>
            <person name="Hiltunen Thoren M."/>
            <person name="Johannesson H."/>
        </authorList>
    </citation>
    <scope>NUCLEOTIDE SEQUENCE [LARGE SCALE GENOMIC DNA]</scope>
    <source>
        <strain evidence="3">CBS 284.82</strain>
    </source>
</reference>
<sequence>MASGSRIPQRRRLIKKYDIHFDEPAEYPFQCPENWPATRGTLVRDVQTLGQSQYYQYRASISCDSLHRPWREQVRCRAELVAILAQRCLVSRKNEPGWRYTVEVEIMARMSIEVACKKCRGRLWRSEQEVDPGIWQGRLRGDSGSVNRSGNHAPVIQANPGMTGKDESGINPLFDCHIEEAIVYPPGLQSEMSKRDERPDRIYGLRSTRRLEHILSSIDKRPSAGGQCIGDSIASHPFRGDEEPAHFPFLVLEAKSEKGPDSFTDMEHQTAFAIRELLVLQENLRVAAGEGREWDAGPLVWFLSYKGEQWKVSIAYMETENERKHFRVVQLWRGAVNVRDGALQLLLIIDYIFDWARDMYREVIIRSLRGLAVSDSVSLAYQDSDIFSTAAKERVRLWSVPNEDCETRGGPGHESAAIRDALRSFDTKSGVIRDIRYIQTQFLGLYVTRDNLDAFLQSADTEQESKALALSLLTYLLEGWRVKGDTLDALEFD</sequence>
<comment type="caution">
    <text evidence="2">The sequence shown here is derived from an EMBL/GenBank/DDBJ whole genome shotgun (WGS) entry which is preliminary data.</text>
</comment>
<organism evidence="2 3">
    <name type="scientific">Parachaetomium inaequale</name>
    <dbReference type="NCBI Taxonomy" id="2588326"/>
    <lineage>
        <taxon>Eukaryota</taxon>
        <taxon>Fungi</taxon>
        <taxon>Dikarya</taxon>
        <taxon>Ascomycota</taxon>
        <taxon>Pezizomycotina</taxon>
        <taxon>Sordariomycetes</taxon>
        <taxon>Sordariomycetidae</taxon>
        <taxon>Sordariales</taxon>
        <taxon>Chaetomiaceae</taxon>
        <taxon>Parachaetomium</taxon>
    </lineage>
</organism>
<evidence type="ECO:0000313" key="2">
    <source>
        <dbReference type="EMBL" id="KAK4035227.1"/>
    </source>
</evidence>
<accession>A0AAN6PD55</accession>